<dbReference type="Proteomes" id="UP000276776">
    <property type="component" value="Unassembled WGS sequence"/>
</dbReference>
<keyword evidence="3" id="KW-1185">Reference proteome</keyword>
<dbReference type="EMBL" id="UYYF01004290">
    <property type="protein sequence ID" value="VDN01591.1"/>
    <property type="molecule type" value="Genomic_DNA"/>
</dbReference>
<evidence type="ECO:0000313" key="3">
    <source>
        <dbReference type="Proteomes" id="UP000276776"/>
    </source>
</evidence>
<reference evidence="4" key="1">
    <citation type="submission" date="2017-02" db="UniProtKB">
        <authorList>
            <consortium name="WormBaseParasite"/>
        </authorList>
    </citation>
    <scope>IDENTIFICATION</scope>
</reference>
<protein>
    <submittedName>
        <fullName evidence="4">CTNNB1_binding domain-containing protein</fullName>
    </submittedName>
</protein>
<reference evidence="2 3" key="2">
    <citation type="submission" date="2018-11" db="EMBL/GenBank/DDBJ databases">
        <authorList>
            <consortium name="Pathogen Informatics"/>
        </authorList>
    </citation>
    <scope>NUCLEOTIDE SEQUENCE [LARGE SCALE GENOMIC DNA]</scope>
</reference>
<sequence length="94" mass="10485">MSDSEGTSKESEGKMQESEGNLKDSEESKRDVRHSISSVRRRRHSSEGGYFKGRINEIETPLVPLSFSPGNTPLACSSLYFTSFSPTLIHFKLS</sequence>
<organism evidence="4">
    <name type="scientific">Thelazia callipaeda</name>
    <name type="common">Oriental eyeworm</name>
    <name type="synonym">Parasitic nematode</name>
    <dbReference type="NCBI Taxonomy" id="103827"/>
    <lineage>
        <taxon>Eukaryota</taxon>
        <taxon>Metazoa</taxon>
        <taxon>Ecdysozoa</taxon>
        <taxon>Nematoda</taxon>
        <taxon>Chromadorea</taxon>
        <taxon>Rhabditida</taxon>
        <taxon>Spirurina</taxon>
        <taxon>Spiruromorpha</taxon>
        <taxon>Thelazioidea</taxon>
        <taxon>Thelaziidae</taxon>
        <taxon>Thelazia</taxon>
    </lineage>
</organism>
<dbReference type="WBParaSite" id="TCLT_0000448501-mRNA-1">
    <property type="protein sequence ID" value="TCLT_0000448501-mRNA-1"/>
    <property type="gene ID" value="TCLT_0000448501"/>
</dbReference>
<accession>A0A0N5CVY2</accession>
<evidence type="ECO:0000313" key="4">
    <source>
        <dbReference type="WBParaSite" id="TCLT_0000448501-mRNA-1"/>
    </source>
</evidence>
<proteinExistence type="predicted"/>
<feature type="region of interest" description="Disordered" evidence="1">
    <location>
        <begin position="1"/>
        <end position="52"/>
    </location>
</feature>
<name>A0A0N5CVY2_THECL</name>
<evidence type="ECO:0000313" key="2">
    <source>
        <dbReference type="EMBL" id="VDN01591.1"/>
    </source>
</evidence>
<feature type="compositionally biased region" description="Basic and acidic residues" evidence="1">
    <location>
        <begin position="1"/>
        <end position="34"/>
    </location>
</feature>
<evidence type="ECO:0000256" key="1">
    <source>
        <dbReference type="SAM" id="MobiDB-lite"/>
    </source>
</evidence>
<gene>
    <name evidence="2" type="ORF">TCLT_LOCUS4474</name>
</gene>
<dbReference type="AlphaFoldDB" id="A0A0N5CVY2"/>